<dbReference type="Gene3D" id="3.40.960.10">
    <property type="entry name" value="VSR Endonuclease"/>
    <property type="match status" value="1"/>
</dbReference>
<dbReference type="CDD" id="cd18808">
    <property type="entry name" value="SF1_C_Upf1"/>
    <property type="match status" value="1"/>
</dbReference>
<dbReference type="InterPro" id="IPR027417">
    <property type="entry name" value="P-loop_NTPase"/>
</dbReference>
<feature type="domain" description="DNA2/NAM7 helicase helicase" evidence="1">
    <location>
        <begin position="1699"/>
        <end position="1738"/>
    </location>
</feature>
<evidence type="ECO:0008006" key="6">
    <source>
        <dbReference type="Google" id="ProtNLM"/>
    </source>
</evidence>
<dbReference type="InterPro" id="IPR041679">
    <property type="entry name" value="DNA2/NAM7-like_C"/>
</dbReference>
<dbReference type="SUPFAM" id="SSF52980">
    <property type="entry name" value="Restriction endonuclease-like"/>
    <property type="match status" value="1"/>
</dbReference>
<dbReference type="Pfam" id="PF13195">
    <property type="entry name" value="DUF4011"/>
    <property type="match status" value="1"/>
</dbReference>
<organism evidence="4 5">
    <name type="scientific">Psittacicella hinzii</name>
    <dbReference type="NCBI Taxonomy" id="2028575"/>
    <lineage>
        <taxon>Bacteria</taxon>
        <taxon>Pseudomonadati</taxon>
        <taxon>Pseudomonadota</taxon>
        <taxon>Gammaproteobacteria</taxon>
        <taxon>Pasteurellales</taxon>
        <taxon>Psittacicellaceae</taxon>
        <taxon>Psittacicella</taxon>
    </lineage>
</organism>
<dbReference type="EMBL" id="NRJG01000004">
    <property type="protein sequence ID" value="RIY40629.1"/>
    <property type="molecule type" value="Genomic_DNA"/>
</dbReference>
<dbReference type="Proteomes" id="UP000265916">
    <property type="component" value="Unassembled WGS sequence"/>
</dbReference>
<sequence length="2129" mass="240644">MTNVDNFSNSNVEVSEPTNERSFGRFEFSSLETVRNRLINLTRNNRLINFHSSRAVLLADKSLNQMVQRFSGAKEYTVQFFPRLTYAQFQAYLDWLLADNQRVACYQVQVQNGKLVLAQASADNEQKTTAFNESLIASLKAQVADKRDQKEKTHQVVAQVLAQQEQSDSLVTHNNYALSEVDDDLEDFMPWDSIELEDEEQVSHALQEQAQLQKQFAANELKPEQLIPLFLTNPQARAAYFASKDDKALISETLEKSINLASYAQYALQLDSVTLGLEQSANPNVNLAKYDSRVQVLGWEQKAGKQVYNFCRNNQKSIKEIGAGIVFLSVGMLEYIDIDNTSCFAPLYLIPVTLKERNATKGNAVYSMVYTGEEIIENVSLAEKLRTDFKVYLPKINRKEDLLLEKKKLKLQVPTSYTEQSIAEELASLENDASYSFLEYVQRVQQSLAEQNYEFALHEQAYLATYQFAKQRMYLDLDPEEWPVHASLDQHPLINELFNEKTGDKEYAVGEIDQEYNIDEIEHIHDLYPILAEADSSQHSALIDVVQGKNLVIEGPPGTGKSQTITNMIAALMKQGKKVLFIAEKMAAQEGVLRRLQDLGLGDFCLDLHDTHSSKKDVFTSIAQRIETLNKFNYPENLPNAIAQYELHKNTLNSYAQEINKPFNQTGFTQQEILAAAGYYKQFSFANGGLGLFDEQVTKDEQATTAFFTKTNYQNIITELDSFTNIIAGLKESLVRQSRYLANTQQHTDPVMALLERADQTSQYDSASAINLGQNQSFKLGGKASSTQMSLSAQELENLRIRDHLWYGISSKELNSLNSSDITQALFVWQKSLVEIKNFLQTLLRTHQVPQDDVVGPNGDLLARGSSSADLELAHLDLLALDVFAQKFAQLPLAAISEYLDFTLLQELLTNPLASDSAFAQLQTDLEHLERYLSFNAAQSQGLFNYAYLECVVMAASQQEQELDYSKVTSIPELRTKHYSLRDRQQILSNPHIGKLFAYLAKQVKLCSQYIANLGQISQLQKVNNALEVYLKRDVENQRTANDFMSRLTARLAGTLELNYSQLVKLAQLLSELPPNLVKYRHINYLSPLMETNFSELKESLNQLNYEIAALQMDYDLAHLSSYEEFVAMRQSLINKPNFIMRMFSSEYKNAKRRLSLVTRGISYDDITTERILARIDSYYAKLRQLQHASTFKEFFGSLYNGSETKLEHIDILRQWTNKVVDFCRNELNNSQLSPVIAYLLSEEEFFGVVETGQIIADDFNRLHQAAQEVNSYLSSSILDYNQLAVIAQQLHPACQTILKLVNIDFNPTDLITLFQDGLALFHEPQYASSSAYTYQSPYLPESVIEQLASYDLSLGDLHGIAVDQEAQSEVKQRLTQERPLGFVAANTWYIAQQLLGLSRLLGDLKASNMQAIAGNRQQMDDLETQLQVGLSLKEVLRTARSQQKQAILAPIELNITSRGILNMFIAFNGIAEFVKAQDKMASLSNSIKNARQAFAAFVQLTDLQEKLWIGQSTNSLIDLIVRNQLALDCADGLVEWLDYLNATQDLDRLGIRKIAHYAEQVPNLGDHQLADMFSQIFFNFLAWKVIETSPILRDFSSINHNAIIEKFIRADVELMYAQRQSTAHAIDMNTRPLPGNEAKRPAELTEMALLNYIAKHPNSRASIRDIIFRAGNSLQALKPCFMMSPASVAQFLTPGSIAFDVMIMDEASQVTPEYALGAIARTKQVVIVGDPKQLPPTNFFQRSNEEASANPEEMLVTESAKSILDVATTMFPTRVLRWHYRSKHESLIAFSNQQFYGSKLVAFPSPYAHHPDYGVKFTPVAGNFTSKSGNLTEAKAVAQAMINHLITHESESLGAVGMNQRQASLIEREFNKLLATNPQAQAVYEKWETTVEPVFVKNLENVQGDERDVIIISCTYGPTKATNKMLENHAQGLAYLGDNLLPQRFGPINMAGGSKRLNVLFTRSKKRMEIYSSFGYEDVKDKSDTVDSGVNDLRIFLKYAQTGILDNPQATAAHKVDSTPNYITRSLGYALSDTYQVESNVGVANYHLDLAFRLPQGERYLLGLETDGVTYAAAKSARDRDRLRTLVLKRLGWNVERLWTVDWFKYSQQEITDDVRHMLLRLAQNNQQ</sequence>
<dbReference type="Pfam" id="PF13086">
    <property type="entry name" value="AAA_11"/>
    <property type="match status" value="2"/>
</dbReference>
<keyword evidence="5" id="KW-1185">Reference proteome</keyword>
<dbReference type="InterPro" id="IPR049468">
    <property type="entry name" value="Restrct_endonuc-II-like_dom"/>
</dbReference>
<feature type="domain" description="Restriction endonuclease type II-like" evidence="3">
    <location>
        <begin position="2035"/>
        <end position="2113"/>
    </location>
</feature>
<evidence type="ECO:0000259" key="3">
    <source>
        <dbReference type="Pfam" id="PF18741"/>
    </source>
</evidence>
<feature type="domain" description="DNA2/NAM7 helicase-like C-terminal" evidence="2">
    <location>
        <begin position="1773"/>
        <end position="1971"/>
    </location>
</feature>
<dbReference type="GO" id="GO:0004386">
    <property type="term" value="F:helicase activity"/>
    <property type="evidence" value="ECO:0007669"/>
    <property type="project" value="InterPro"/>
</dbReference>
<dbReference type="OrthoDB" id="9757917at2"/>
<gene>
    <name evidence="4" type="ORF">CKF58_00190</name>
</gene>
<dbReference type="Gene3D" id="3.40.50.300">
    <property type="entry name" value="P-loop containing nucleotide triphosphate hydrolases"/>
    <property type="match status" value="3"/>
</dbReference>
<dbReference type="InterPro" id="IPR025103">
    <property type="entry name" value="DUF4011"/>
</dbReference>
<name>A0A3A1YTR3_9GAMM</name>
<protein>
    <recommendedName>
        <fullName evidence="6">DUF4011 domain-containing protein</fullName>
    </recommendedName>
</protein>
<dbReference type="RefSeq" id="WP_119529977.1">
    <property type="nucleotide sequence ID" value="NZ_JBHSSP010000013.1"/>
</dbReference>
<evidence type="ECO:0000313" key="5">
    <source>
        <dbReference type="Proteomes" id="UP000265916"/>
    </source>
</evidence>
<dbReference type="InterPro" id="IPR047187">
    <property type="entry name" value="SF1_C_Upf1"/>
</dbReference>
<feature type="domain" description="DNA2/NAM7 helicase helicase" evidence="1">
    <location>
        <begin position="535"/>
        <end position="609"/>
    </location>
</feature>
<dbReference type="PANTHER" id="PTHR10887">
    <property type="entry name" value="DNA2/NAM7 HELICASE FAMILY"/>
    <property type="match status" value="1"/>
</dbReference>
<dbReference type="SUPFAM" id="SSF52540">
    <property type="entry name" value="P-loop containing nucleoside triphosphate hydrolases"/>
    <property type="match status" value="1"/>
</dbReference>
<evidence type="ECO:0000259" key="2">
    <source>
        <dbReference type="Pfam" id="PF13087"/>
    </source>
</evidence>
<dbReference type="Pfam" id="PF18741">
    <property type="entry name" value="MTES_1575"/>
    <property type="match status" value="1"/>
</dbReference>
<comment type="caution">
    <text evidence="4">The sequence shown here is derived from an EMBL/GenBank/DDBJ whole genome shotgun (WGS) entry which is preliminary data.</text>
</comment>
<proteinExistence type="predicted"/>
<dbReference type="Pfam" id="PF13087">
    <property type="entry name" value="AAA_12"/>
    <property type="match status" value="1"/>
</dbReference>
<dbReference type="InterPro" id="IPR041677">
    <property type="entry name" value="DNA2/NAM7_AAA_11"/>
</dbReference>
<dbReference type="InterPro" id="IPR045055">
    <property type="entry name" value="DNA2/NAM7-like"/>
</dbReference>
<reference evidence="4 5" key="1">
    <citation type="submission" date="2017-08" db="EMBL/GenBank/DDBJ databases">
        <title>Reclassification of Bisgaard taxon 37 and 44.</title>
        <authorList>
            <person name="Christensen H."/>
        </authorList>
    </citation>
    <scope>NUCLEOTIDE SEQUENCE [LARGE SCALE GENOMIC DNA]</scope>
    <source>
        <strain evidence="4 5">111</strain>
    </source>
</reference>
<accession>A0A3A1YTR3</accession>
<evidence type="ECO:0000259" key="1">
    <source>
        <dbReference type="Pfam" id="PF13086"/>
    </source>
</evidence>
<evidence type="ECO:0000313" key="4">
    <source>
        <dbReference type="EMBL" id="RIY40629.1"/>
    </source>
</evidence>
<dbReference type="PANTHER" id="PTHR10887:SF530">
    <property type="entry name" value="SUPERFAMILY I DNA HELICASES"/>
    <property type="match status" value="1"/>
</dbReference>
<dbReference type="InterPro" id="IPR011335">
    <property type="entry name" value="Restrct_endonuc-II-like"/>
</dbReference>